<dbReference type="PANTHER" id="PTHR31200:SF1">
    <property type="entry name" value="INO80 COMPLEX SUBUNIT C"/>
    <property type="match status" value="1"/>
</dbReference>
<proteinExistence type="predicted"/>
<dbReference type="AlphaFoldDB" id="A0A8S0SGT7"/>
<comment type="caution">
    <text evidence="1">The sequence shown here is derived from an EMBL/GenBank/DDBJ whole genome shotgun (WGS) entry which is preliminary data.</text>
</comment>
<dbReference type="Proteomes" id="UP000594638">
    <property type="component" value="Unassembled WGS sequence"/>
</dbReference>
<dbReference type="PANTHER" id="PTHR31200">
    <property type="entry name" value="INO80 COMPLEX SUBUNIT C"/>
    <property type="match status" value="1"/>
</dbReference>
<dbReference type="InterPro" id="IPR029525">
    <property type="entry name" value="INO80C/Ies6"/>
</dbReference>
<accession>A0A8S0SGT7</accession>
<dbReference type="OrthoDB" id="49520at2759"/>
<dbReference type="GO" id="GO:0006338">
    <property type="term" value="P:chromatin remodeling"/>
    <property type="evidence" value="ECO:0007669"/>
    <property type="project" value="InterPro"/>
</dbReference>
<gene>
    <name evidence="1" type="ORF">OLEA9_A001428</name>
</gene>
<protein>
    <submittedName>
        <fullName evidence="1">Chromatin-remodeling complex subunit ies6</fullName>
    </submittedName>
</protein>
<evidence type="ECO:0000313" key="1">
    <source>
        <dbReference type="EMBL" id="CAA2991934.1"/>
    </source>
</evidence>
<dbReference type="GO" id="GO:0031011">
    <property type="term" value="C:Ino80 complex"/>
    <property type="evidence" value="ECO:0007669"/>
    <property type="project" value="InterPro"/>
</dbReference>
<dbReference type="Gramene" id="OE9A001428T1">
    <property type="protein sequence ID" value="OE9A001428C1"/>
    <property type="gene ID" value="OE9A001428"/>
</dbReference>
<organism evidence="1 2">
    <name type="scientific">Olea europaea subsp. europaea</name>
    <dbReference type="NCBI Taxonomy" id="158383"/>
    <lineage>
        <taxon>Eukaryota</taxon>
        <taxon>Viridiplantae</taxon>
        <taxon>Streptophyta</taxon>
        <taxon>Embryophyta</taxon>
        <taxon>Tracheophyta</taxon>
        <taxon>Spermatophyta</taxon>
        <taxon>Magnoliopsida</taxon>
        <taxon>eudicotyledons</taxon>
        <taxon>Gunneridae</taxon>
        <taxon>Pentapetalae</taxon>
        <taxon>asterids</taxon>
        <taxon>lamiids</taxon>
        <taxon>Lamiales</taxon>
        <taxon>Oleaceae</taxon>
        <taxon>Oleeae</taxon>
        <taxon>Olea</taxon>
    </lineage>
</organism>
<name>A0A8S0SGT7_OLEEU</name>
<dbReference type="EMBL" id="CACTIH010005429">
    <property type="protein sequence ID" value="CAA2991934.1"/>
    <property type="molecule type" value="Genomic_DNA"/>
</dbReference>
<evidence type="ECO:0000313" key="2">
    <source>
        <dbReference type="Proteomes" id="UP000594638"/>
    </source>
</evidence>
<keyword evidence="2" id="KW-1185">Reference proteome</keyword>
<reference evidence="1 2" key="1">
    <citation type="submission" date="2019-12" db="EMBL/GenBank/DDBJ databases">
        <authorList>
            <person name="Alioto T."/>
            <person name="Alioto T."/>
            <person name="Gomez Garrido J."/>
        </authorList>
    </citation>
    <scope>NUCLEOTIDE SEQUENCE [LARGE SCALE GENOMIC DNA]</scope>
</reference>
<sequence length="100" mass="11950">MSFPFQMEPEVVEVELVLPTHMKFKKIQMYEKYPKGQDRVRWNHLKQIIQAENYQNYPPNEPNYVNIDSPPSMQPCKRICDITGFKGVGQLWCCLVWTHY</sequence>